<evidence type="ECO:0000256" key="3">
    <source>
        <dbReference type="ARBA" id="ARBA00012054"/>
    </source>
</evidence>
<dbReference type="PANTHER" id="PTHR43442">
    <property type="entry name" value="GLUCONOKINASE-RELATED"/>
    <property type="match status" value="1"/>
</dbReference>
<dbReference type="EC" id="2.7.1.12" evidence="3 10"/>
<evidence type="ECO:0000313" key="11">
    <source>
        <dbReference type="EMBL" id="MBK4737738.1"/>
    </source>
</evidence>
<dbReference type="PANTHER" id="PTHR43442:SF3">
    <property type="entry name" value="GLUCONOKINASE-RELATED"/>
    <property type="match status" value="1"/>
</dbReference>
<organism evidence="11 12">
    <name type="scientific">Noviherbaspirillum pedocola</name>
    <dbReference type="NCBI Taxonomy" id="2801341"/>
    <lineage>
        <taxon>Bacteria</taxon>
        <taxon>Pseudomonadati</taxon>
        <taxon>Pseudomonadota</taxon>
        <taxon>Betaproteobacteria</taxon>
        <taxon>Burkholderiales</taxon>
        <taxon>Oxalobacteraceae</taxon>
        <taxon>Noviherbaspirillum</taxon>
    </lineage>
</organism>
<comment type="pathway">
    <text evidence="1">Carbohydrate acid metabolism.</text>
</comment>
<keyword evidence="4 10" id="KW-0808">Transferase</keyword>
<keyword evidence="7 10" id="KW-0067">ATP-binding</keyword>
<name>A0A934T3F5_9BURK</name>
<dbReference type="Proteomes" id="UP000622890">
    <property type="component" value="Unassembled WGS sequence"/>
</dbReference>
<reference evidence="11" key="1">
    <citation type="submission" date="2021-01" db="EMBL/GenBank/DDBJ databases">
        <title>Genome sequence of strain Noviherbaspirillum sp. DKR-6.</title>
        <authorList>
            <person name="Chaudhary D.K."/>
        </authorList>
    </citation>
    <scope>NUCLEOTIDE SEQUENCE</scope>
    <source>
        <strain evidence="11">DKR-6</strain>
    </source>
</reference>
<evidence type="ECO:0000256" key="6">
    <source>
        <dbReference type="ARBA" id="ARBA00022777"/>
    </source>
</evidence>
<evidence type="ECO:0000256" key="5">
    <source>
        <dbReference type="ARBA" id="ARBA00022741"/>
    </source>
</evidence>
<dbReference type="EMBL" id="JAEPBG010000014">
    <property type="protein sequence ID" value="MBK4737738.1"/>
    <property type="molecule type" value="Genomic_DNA"/>
</dbReference>
<evidence type="ECO:0000256" key="1">
    <source>
        <dbReference type="ARBA" id="ARBA00004761"/>
    </source>
</evidence>
<protein>
    <recommendedName>
        <fullName evidence="3 10">Gluconokinase</fullName>
        <ecNumber evidence="3 10">2.7.1.12</ecNumber>
    </recommendedName>
</protein>
<keyword evidence="6 10" id="KW-0418">Kinase</keyword>
<evidence type="ECO:0000256" key="8">
    <source>
        <dbReference type="ARBA" id="ARBA00023064"/>
    </source>
</evidence>
<dbReference type="GO" id="GO:0005737">
    <property type="term" value="C:cytoplasm"/>
    <property type="evidence" value="ECO:0007669"/>
    <property type="project" value="TreeGrafter"/>
</dbReference>
<accession>A0A934T3F5</accession>
<dbReference type="FunFam" id="3.40.50.300:FF:000522">
    <property type="entry name" value="Gluconokinase"/>
    <property type="match status" value="1"/>
</dbReference>
<dbReference type="Gene3D" id="3.40.50.300">
    <property type="entry name" value="P-loop containing nucleotide triphosphate hydrolases"/>
    <property type="match status" value="1"/>
</dbReference>
<sequence>MGVSGCGKSSIGQRLAERLGLPHIEGDAYHSSASVTKMSAGIPLTDDDRADWLLRLKSEIATRRDQGTGVVLSCSALKRRYRDVLRGGAPDLLFFHLAGSRDLIASRMAARANHYMPPSLLDSQFRDLEALASDEAGLLLDIAEDPQHIVDHIVQALA</sequence>
<dbReference type="AlphaFoldDB" id="A0A934T3F5"/>
<dbReference type="GO" id="GO:0005524">
    <property type="term" value="F:ATP binding"/>
    <property type="evidence" value="ECO:0007669"/>
    <property type="project" value="UniProtKB-KW"/>
</dbReference>
<keyword evidence="5 10" id="KW-0547">Nucleotide-binding</keyword>
<evidence type="ECO:0000256" key="2">
    <source>
        <dbReference type="ARBA" id="ARBA00008420"/>
    </source>
</evidence>
<evidence type="ECO:0000256" key="9">
    <source>
        <dbReference type="ARBA" id="ARBA00048090"/>
    </source>
</evidence>
<dbReference type="InterPro" id="IPR031322">
    <property type="entry name" value="Shikimate/glucono_kinase"/>
</dbReference>
<dbReference type="InterPro" id="IPR006001">
    <property type="entry name" value="Therm_gnt_kin"/>
</dbReference>
<dbReference type="NCBIfam" id="TIGR01313">
    <property type="entry name" value="therm_gnt_kin"/>
    <property type="match status" value="1"/>
</dbReference>
<evidence type="ECO:0000256" key="10">
    <source>
        <dbReference type="RuleBase" id="RU363066"/>
    </source>
</evidence>
<dbReference type="GO" id="GO:0019521">
    <property type="term" value="P:D-gluconate metabolic process"/>
    <property type="evidence" value="ECO:0007669"/>
    <property type="project" value="UniProtKB-KW"/>
</dbReference>
<evidence type="ECO:0000313" key="12">
    <source>
        <dbReference type="Proteomes" id="UP000622890"/>
    </source>
</evidence>
<dbReference type="InterPro" id="IPR027417">
    <property type="entry name" value="P-loop_NTPase"/>
</dbReference>
<evidence type="ECO:0000256" key="4">
    <source>
        <dbReference type="ARBA" id="ARBA00022679"/>
    </source>
</evidence>
<proteinExistence type="inferred from homology"/>
<keyword evidence="8" id="KW-0311">Gluconate utilization</keyword>
<dbReference type="SUPFAM" id="SSF52540">
    <property type="entry name" value="P-loop containing nucleoside triphosphate hydrolases"/>
    <property type="match status" value="1"/>
</dbReference>
<dbReference type="GO" id="GO:0046316">
    <property type="term" value="F:gluconokinase activity"/>
    <property type="evidence" value="ECO:0007669"/>
    <property type="project" value="UniProtKB-EC"/>
</dbReference>
<gene>
    <name evidence="11" type="ORF">JJB74_24220</name>
</gene>
<comment type="catalytic activity">
    <reaction evidence="9 10">
        <text>D-gluconate + ATP = 6-phospho-D-gluconate + ADP + H(+)</text>
        <dbReference type="Rhea" id="RHEA:19433"/>
        <dbReference type="ChEBI" id="CHEBI:15378"/>
        <dbReference type="ChEBI" id="CHEBI:18391"/>
        <dbReference type="ChEBI" id="CHEBI:30616"/>
        <dbReference type="ChEBI" id="CHEBI:58759"/>
        <dbReference type="ChEBI" id="CHEBI:456216"/>
        <dbReference type="EC" id="2.7.1.12"/>
    </reaction>
</comment>
<keyword evidence="12" id="KW-1185">Reference proteome</keyword>
<dbReference type="CDD" id="cd02021">
    <property type="entry name" value="GntK"/>
    <property type="match status" value="1"/>
</dbReference>
<comment type="similarity">
    <text evidence="2 10">Belongs to the gluconokinase GntK/GntV family.</text>
</comment>
<evidence type="ECO:0000256" key="7">
    <source>
        <dbReference type="ARBA" id="ARBA00022840"/>
    </source>
</evidence>
<comment type="caution">
    <text evidence="11">The sequence shown here is derived from an EMBL/GenBank/DDBJ whole genome shotgun (WGS) entry which is preliminary data.</text>
</comment>
<dbReference type="Pfam" id="PF01202">
    <property type="entry name" value="SKI"/>
    <property type="match status" value="1"/>
</dbReference>